<keyword evidence="2" id="KW-0472">Membrane</keyword>
<reference evidence="3 4" key="1">
    <citation type="journal article" date="2019" name="Int. J. Syst. Evol. Microbiol.">
        <title>The Global Catalogue of Microorganisms (GCM) 10K type strain sequencing project: providing services to taxonomists for standard genome sequencing and annotation.</title>
        <authorList>
            <consortium name="The Broad Institute Genomics Platform"/>
            <consortium name="The Broad Institute Genome Sequencing Center for Infectious Disease"/>
            <person name="Wu L."/>
            <person name="Ma J."/>
        </authorList>
    </citation>
    <scope>NUCLEOTIDE SEQUENCE [LARGE SCALE GENOMIC DNA]</scope>
    <source>
        <strain evidence="3 4">JCM 10673</strain>
    </source>
</reference>
<organism evidence="3 4">
    <name type="scientific">Streptomyces thermoalcalitolerans</name>
    <dbReference type="NCBI Taxonomy" id="65605"/>
    <lineage>
        <taxon>Bacteria</taxon>
        <taxon>Bacillati</taxon>
        <taxon>Actinomycetota</taxon>
        <taxon>Actinomycetes</taxon>
        <taxon>Kitasatosporales</taxon>
        <taxon>Streptomycetaceae</taxon>
        <taxon>Streptomyces</taxon>
    </lineage>
</organism>
<dbReference type="Proteomes" id="UP001501005">
    <property type="component" value="Unassembled WGS sequence"/>
</dbReference>
<sequence>MAAGPPRRHRPDPGAAAHGRGALTRDALPRKRDAPPGKLTESQFPYRERGVPVVTFGLMFGAFAMPALLLIVVIPRRGNRATENADGLLIEQARRLQAHQDRVSFDASTVLSAGPVMSDLHHRRR</sequence>
<proteinExistence type="predicted"/>
<feature type="compositionally biased region" description="Basic residues" evidence="1">
    <location>
        <begin position="1"/>
        <end position="10"/>
    </location>
</feature>
<dbReference type="EMBL" id="BAAAHG010000032">
    <property type="protein sequence ID" value="GAA0919483.1"/>
    <property type="molecule type" value="Genomic_DNA"/>
</dbReference>
<feature type="transmembrane region" description="Helical" evidence="2">
    <location>
        <begin position="53"/>
        <end position="74"/>
    </location>
</feature>
<feature type="region of interest" description="Disordered" evidence="1">
    <location>
        <begin position="1"/>
        <end position="43"/>
    </location>
</feature>
<evidence type="ECO:0000256" key="1">
    <source>
        <dbReference type="SAM" id="MobiDB-lite"/>
    </source>
</evidence>
<name>A0ABN1NYH0_9ACTN</name>
<evidence type="ECO:0000256" key="2">
    <source>
        <dbReference type="SAM" id="Phobius"/>
    </source>
</evidence>
<evidence type="ECO:0000313" key="4">
    <source>
        <dbReference type="Proteomes" id="UP001501005"/>
    </source>
</evidence>
<keyword evidence="2" id="KW-0812">Transmembrane</keyword>
<comment type="caution">
    <text evidence="3">The sequence shown here is derived from an EMBL/GenBank/DDBJ whole genome shotgun (WGS) entry which is preliminary data.</text>
</comment>
<protein>
    <submittedName>
        <fullName evidence="3">Uncharacterized protein</fullName>
    </submittedName>
</protein>
<keyword evidence="2" id="KW-1133">Transmembrane helix</keyword>
<accession>A0ABN1NYH0</accession>
<evidence type="ECO:0000313" key="3">
    <source>
        <dbReference type="EMBL" id="GAA0919483.1"/>
    </source>
</evidence>
<gene>
    <name evidence="3" type="ORF">GCM10009549_37620</name>
</gene>
<keyword evidence="4" id="KW-1185">Reference proteome</keyword>